<feature type="domain" description="G5" evidence="3">
    <location>
        <begin position="274"/>
        <end position="354"/>
    </location>
</feature>
<dbReference type="Proteomes" id="UP001556040">
    <property type="component" value="Unassembled WGS sequence"/>
</dbReference>
<dbReference type="PANTHER" id="PTHR21666">
    <property type="entry name" value="PEPTIDASE-RELATED"/>
    <property type="match status" value="1"/>
</dbReference>
<keyword evidence="1" id="KW-0732">Signal</keyword>
<dbReference type="InterPro" id="IPR050570">
    <property type="entry name" value="Cell_wall_metabolism_enzyme"/>
</dbReference>
<dbReference type="EMBL" id="JBFMIA010000002">
    <property type="protein sequence ID" value="MEW9501156.1"/>
    <property type="molecule type" value="Genomic_DNA"/>
</dbReference>
<name>A0ABV3Q216_9BACL</name>
<evidence type="ECO:0000256" key="1">
    <source>
        <dbReference type="ARBA" id="ARBA00022729"/>
    </source>
</evidence>
<dbReference type="SMART" id="SM00257">
    <property type="entry name" value="LysM"/>
    <property type="match status" value="1"/>
</dbReference>
<dbReference type="PROSITE" id="PS51109">
    <property type="entry name" value="G5"/>
    <property type="match status" value="1"/>
</dbReference>
<protein>
    <submittedName>
        <fullName evidence="5">M23 family metallopeptidase</fullName>
        <ecNumber evidence="5">3.4.24.-</ecNumber>
    </submittedName>
</protein>
<dbReference type="InterPro" id="IPR016047">
    <property type="entry name" value="M23ase_b-sheet_dom"/>
</dbReference>
<feature type="region of interest" description="Disordered" evidence="2">
    <location>
        <begin position="320"/>
        <end position="342"/>
    </location>
</feature>
<sequence>MNNDKQVNQKRFICTYTSKIVKTFVVGTLLSAIVLVNGAEASSEKEEELTEMNHVYAGEEYVGAVSDQSSIQEWVKEQEKDIKKKFDVSNLSSLENDITMIPEKVFNPNTRDEEVLSMIQEKASFQTEAKAVELNGKRVAYLSSDEEVEEMLRQIKLSAVSEEELETFEKQSTSNLKIDETRITEITVEGYEDAEYALIDPANLTTPEEAAKLLLKGQKQEVSYRIAEEDTIESITEEHNMKIEELLKLNPDLLEDDELTPKEELKVKKHIAGFSVNVEKEQRVKEAIQFDEEIVEDDELLKGDTKVKKKGKNGERVYTLQTSEKNGEQVSESKADEKVTKDPRDQIVEVGTKEIPSRGTGSFVWPTNGGYISSEQGPRWGKNHKGIDIARPDNYTINNVDNGTVVSAGLDGDYGNKVVVDHDNGLRTVYAHLSKIHVSPGQVVSQGDSLGIMGETGFATGIHLHFEVYSNGALVNPMDYL</sequence>
<dbReference type="PANTHER" id="PTHR21666:SF270">
    <property type="entry name" value="MUREIN HYDROLASE ACTIVATOR ENVC"/>
    <property type="match status" value="1"/>
</dbReference>
<evidence type="ECO:0000313" key="5">
    <source>
        <dbReference type="EMBL" id="MEW9501156.1"/>
    </source>
</evidence>
<dbReference type="InterPro" id="IPR036779">
    <property type="entry name" value="LysM_dom_sf"/>
</dbReference>
<feature type="domain" description="LysM" evidence="4">
    <location>
        <begin position="222"/>
        <end position="267"/>
    </location>
</feature>
<evidence type="ECO:0000259" key="3">
    <source>
        <dbReference type="PROSITE" id="PS51109"/>
    </source>
</evidence>
<dbReference type="EC" id="3.4.24.-" evidence="5"/>
<dbReference type="RefSeq" id="WP_367778629.1">
    <property type="nucleotide sequence ID" value="NZ_JBFMIA010000002.1"/>
</dbReference>
<dbReference type="Pfam" id="PF01551">
    <property type="entry name" value="Peptidase_M23"/>
    <property type="match status" value="1"/>
</dbReference>
<dbReference type="CDD" id="cd00118">
    <property type="entry name" value="LysM"/>
    <property type="match status" value="1"/>
</dbReference>
<dbReference type="SUPFAM" id="SSF51261">
    <property type="entry name" value="Duplicated hybrid motif"/>
    <property type="match status" value="1"/>
</dbReference>
<keyword evidence="6" id="KW-1185">Reference proteome</keyword>
<reference evidence="5 6" key="1">
    <citation type="journal article" date="1979" name="Int. J. Syst. Evol. Microbiol.">
        <title>Bacillus globisporus subsp. marinus subsp. nov.</title>
        <authorList>
            <person name="Liu H."/>
        </authorList>
    </citation>
    <scope>NUCLEOTIDE SEQUENCE [LARGE SCALE GENOMIC DNA]</scope>
    <source>
        <strain evidence="5 6">DSM 1297</strain>
    </source>
</reference>
<dbReference type="InterPro" id="IPR011055">
    <property type="entry name" value="Dup_hybrid_motif"/>
</dbReference>
<dbReference type="CDD" id="cd12797">
    <property type="entry name" value="M23_peptidase"/>
    <property type="match status" value="1"/>
</dbReference>
<dbReference type="Gene3D" id="2.20.230.10">
    <property type="entry name" value="Resuscitation-promoting factor rpfb"/>
    <property type="match status" value="1"/>
</dbReference>
<evidence type="ECO:0000313" key="6">
    <source>
        <dbReference type="Proteomes" id="UP001556040"/>
    </source>
</evidence>
<dbReference type="SMART" id="SM01208">
    <property type="entry name" value="G5"/>
    <property type="match status" value="1"/>
</dbReference>
<evidence type="ECO:0000256" key="2">
    <source>
        <dbReference type="SAM" id="MobiDB-lite"/>
    </source>
</evidence>
<dbReference type="Gene3D" id="3.10.350.10">
    <property type="entry name" value="LysM domain"/>
    <property type="match status" value="1"/>
</dbReference>
<dbReference type="GO" id="GO:0016787">
    <property type="term" value="F:hydrolase activity"/>
    <property type="evidence" value="ECO:0007669"/>
    <property type="project" value="UniProtKB-KW"/>
</dbReference>
<dbReference type="InterPro" id="IPR011098">
    <property type="entry name" value="G5_dom"/>
</dbReference>
<dbReference type="PROSITE" id="PS51782">
    <property type="entry name" value="LYSM"/>
    <property type="match status" value="1"/>
</dbReference>
<keyword evidence="5" id="KW-0378">Hydrolase</keyword>
<dbReference type="Pfam" id="PF07501">
    <property type="entry name" value="G5"/>
    <property type="match status" value="1"/>
</dbReference>
<evidence type="ECO:0000259" key="4">
    <source>
        <dbReference type="PROSITE" id="PS51782"/>
    </source>
</evidence>
<organism evidence="5 6">
    <name type="scientific">Jeotgalibacillus marinus</name>
    <dbReference type="NCBI Taxonomy" id="86667"/>
    <lineage>
        <taxon>Bacteria</taxon>
        <taxon>Bacillati</taxon>
        <taxon>Bacillota</taxon>
        <taxon>Bacilli</taxon>
        <taxon>Bacillales</taxon>
        <taxon>Caryophanaceae</taxon>
        <taxon>Jeotgalibacillus</taxon>
    </lineage>
</organism>
<comment type="caution">
    <text evidence="5">The sequence shown here is derived from an EMBL/GenBank/DDBJ whole genome shotgun (WGS) entry which is preliminary data.</text>
</comment>
<gene>
    <name evidence="5" type="ORF">AB1471_04980</name>
</gene>
<dbReference type="InterPro" id="IPR018392">
    <property type="entry name" value="LysM"/>
</dbReference>
<accession>A0ABV3Q216</accession>
<feature type="compositionally biased region" description="Basic and acidic residues" evidence="2">
    <location>
        <begin position="325"/>
        <end position="342"/>
    </location>
</feature>
<proteinExistence type="predicted"/>
<dbReference type="Gene3D" id="2.70.70.10">
    <property type="entry name" value="Glucose Permease (Domain IIA)"/>
    <property type="match status" value="1"/>
</dbReference>